<protein>
    <recommendedName>
        <fullName evidence="3">Aminotransferase-like plant mobile domain-containing protein</fullName>
    </recommendedName>
</protein>
<dbReference type="Proteomes" id="UP000243459">
    <property type="component" value="Chromosome 9"/>
</dbReference>
<sequence length="383" mass="44004">MGLEDPPKWEVPIIARTVRNRLAELGRELPIDQYRCFGWSHSSDKAWWGRMTAYVLQRWGAELKSIRLYEAIRATQYGLPVHVLHFLGLMELYNPDTNTFVTRNGELGLPFHEMHKVSGLQFGDIPYQEYFPSNQELQKLKTHKPARYDTLWELTCHYQIALAGANPVARKKSPQISLKQFSCYLFKNLEKTGEAICELKPLARSEIVKLIKKCDARSYTIASAQDRFCTGTKFRTFLLQAEKSIHPKTLLAGYIALWLKKCVVPYQTSDALPIEVLFPAVQLAHGRSLSLLPAMIVGIHRGLRQLTTTFTQTEEIPSVKIPMPKTEFPYTYLMGWLVLHRPDLMSPPKSADLSTPLLQLYEECKWPTRTFSDIRKSLHMHKG</sequence>
<dbReference type="Gramene" id="ONK58027">
    <property type="protein sequence ID" value="ONK58027"/>
    <property type="gene ID" value="A4U43_C09F7150"/>
</dbReference>
<organism evidence="1 2">
    <name type="scientific">Asparagus officinalis</name>
    <name type="common">Garden asparagus</name>
    <dbReference type="NCBI Taxonomy" id="4686"/>
    <lineage>
        <taxon>Eukaryota</taxon>
        <taxon>Viridiplantae</taxon>
        <taxon>Streptophyta</taxon>
        <taxon>Embryophyta</taxon>
        <taxon>Tracheophyta</taxon>
        <taxon>Spermatophyta</taxon>
        <taxon>Magnoliopsida</taxon>
        <taxon>Liliopsida</taxon>
        <taxon>Asparagales</taxon>
        <taxon>Asparagaceae</taxon>
        <taxon>Asparagoideae</taxon>
        <taxon>Asparagus</taxon>
    </lineage>
</organism>
<dbReference type="AlphaFoldDB" id="A0A5P1E974"/>
<evidence type="ECO:0000313" key="1">
    <source>
        <dbReference type="EMBL" id="ONK58027.1"/>
    </source>
</evidence>
<evidence type="ECO:0008006" key="3">
    <source>
        <dbReference type="Google" id="ProtNLM"/>
    </source>
</evidence>
<keyword evidence="2" id="KW-1185">Reference proteome</keyword>
<accession>A0A5P1E974</accession>
<gene>
    <name evidence="1" type="ORF">A4U43_C09F7150</name>
</gene>
<proteinExistence type="predicted"/>
<name>A0A5P1E974_ASPOF</name>
<reference evidence="2" key="1">
    <citation type="journal article" date="2017" name="Nat. Commun.">
        <title>The asparagus genome sheds light on the origin and evolution of a young Y chromosome.</title>
        <authorList>
            <person name="Harkess A."/>
            <person name="Zhou J."/>
            <person name="Xu C."/>
            <person name="Bowers J.E."/>
            <person name="Van der Hulst R."/>
            <person name="Ayyampalayam S."/>
            <person name="Mercati F."/>
            <person name="Riccardi P."/>
            <person name="McKain M.R."/>
            <person name="Kakrana A."/>
            <person name="Tang H."/>
            <person name="Ray J."/>
            <person name="Groenendijk J."/>
            <person name="Arikit S."/>
            <person name="Mathioni S.M."/>
            <person name="Nakano M."/>
            <person name="Shan H."/>
            <person name="Telgmann-Rauber A."/>
            <person name="Kanno A."/>
            <person name="Yue Z."/>
            <person name="Chen H."/>
            <person name="Li W."/>
            <person name="Chen Y."/>
            <person name="Xu X."/>
            <person name="Zhang Y."/>
            <person name="Luo S."/>
            <person name="Chen H."/>
            <person name="Gao J."/>
            <person name="Mao Z."/>
            <person name="Pires J.C."/>
            <person name="Luo M."/>
            <person name="Kudrna D."/>
            <person name="Wing R.A."/>
            <person name="Meyers B.C."/>
            <person name="Yi K."/>
            <person name="Kong H."/>
            <person name="Lavrijsen P."/>
            <person name="Sunseri F."/>
            <person name="Falavigna A."/>
            <person name="Ye Y."/>
            <person name="Leebens-Mack J.H."/>
            <person name="Chen G."/>
        </authorList>
    </citation>
    <scope>NUCLEOTIDE SEQUENCE [LARGE SCALE GENOMIC DNA]</scope>
    <source>
        <strain evidence="2">cv. DH0086</strain>
    </source>
</reference>
<dbReference type="EMBL" id="CM007389">
    <property type="protein sequence ID" value="ONK58027.1"/>
    <property type="molecule type" value="Genomic_DNA"/>
</dbReference>
<evidence type="ECO:0000313" key="2">
    <source>
        <dbReference type="Proteomes" id="UP000243459"/>
    </source>
</evidence>